<keyword evidence="1 6" id="KW-0812">Transmembrane</keyword>
<evidence type="ECO:0000313" key="7">
    <source>
        <dbReference type="EMBL" id="KAL1627711.1"/>
    </source>
</evidence>
<accession>A0ABR3SRK0</accession>
<dbReference type="EMBL" id="JAJVDC020000068">
    <property type="protein sequence ID" value="KAL1627711.1"/>
    <property type="molecule type" value="Genomic_DNA"/>
</dbReference>
<dbReference type="PANTHER" id="PTHR31792">
    <property type="entry name" value="VACUOLAR ATPASE ASSEMBLY INTEGRAL MEMBRANE PROTEIN VMA21"/>
    <property type="match status" value="1"/>
</dbReference>
<sequence>MTPRRIVTTEKTILDQDDATEVSSGSGFTFAMITLPIGTYFMTVNTIFKVPTNASPLCNTNAKEQEETSVPLTARKGNSTFAGGLAAIMANVVLVAYVIVAMREDQSDRLEAEAKAKKAR</sequence>
<evidence type="ECO:0000256" key="1">
    <source>
        <dbReference type="ARBA" id="ARBA00022692"/>
    </source>
</evidence>
<evidence type="ECO:0000256" key="5">
    <source>
        <dbReference type="ARBA" id="ARBA00023329"/>
    </source>
</evidence>
<evidence type="ECO:0000313" key="8">
    <source>
        <dbReference type="Proteomes" id="UP001521116"/>
    </source>
</evidence>
<keyword evidence="4 6" id="KW-0472">Membrane</keyword>
<feature type="transmembrane region" description="Helical" evidence="6">
    <location>
        <begin position="81"/>
        <end position="100"/>
    </location>
</feature>
<comment type="caution">
    <text evidence="7">The sequence shown here is derived from an EMBL/GenBank/DDBJ whole genome shotgun (WGS) entry which is preliminary data.</text>
</comment>
<keyword evidence="3 6" id="KW-1133">Transmembrane helix</keyword>
<dbReference type="Pfam" id="PF09446">
    <property type="entry name" value="VMA21"/>
    <property type="match status" value="1"/>
</dbReference>
<evidence type="ECO:0000256" key="4">
    <source>
        <dbReference type="ARBA" id="ARBA00023136"/>
    </source>
</evidence>
<protein>
    <submittedName>
        <fullName evidence="7">Vacuolar ATPase assembly integral membrane protein vma21</fullName>
    </submittedName>
</protein>
<dbReference type="InterPro" id="IPR019013">
    <property type="entry name" value="Vma21"/>
</dbReference>
<dbReference type="PANTHER" id="PTHR31792:SF3">
    <property type="entry name" value="VACUOLAR ATPASE ASSEMBLY INTEGRAL MEMBRANE PROTEIN VMA21"/>
    <property type="match status" value="1"/>
</dbReference>
<keyword evidence="8" id="KW-1185">Reference proteome</keyword>
<organism evidence="7 8">
    <name type="scientific">Neofusicoccum ribis</name>
    <dbReference type="NCBI Taxonomy" id="45134"/>
    <lineage>
        <taxon>Eukaryota</taxon>
        <taxon>Fungi</taxon>
        <taxon>Dikarya</taxon>
        <taxon>Ascomycota</taxon>
        <taxon>Pezizomycotina</taxon>
        <taxon>Dothideomycetes</taxon>
        <taxon>Dothideomycetes incertae sedis</taxon>
        <taxon>Botryosphaeriales</taxon>
        <taxon>Botryosphaeriaceae</taxon>
        <taxon>Neofusicoccum</taxon>
    </lineage>
</organism>
<proteinExistence type="predicted"/>
<keyword evidence="2" id="KW-0256">Endoplasmic reticulum</keyword>
<name>A0ABR3SRK0_9PEZI</name>
<evidence type="ECO:0000256" key="2">
    <source>
        <dbReference type="ARBA" id="ARBA00022824"/>
    </source>
</evidence>
<dbReference type="Proteomes" id="UP001521116">
    <property type="component" value="Unassembled WGS sequence"/>
</dbReference>
<evidence type="ECO:0000256" key="3">
    <source>
        <dbReference type="ARBA" id="ARBA00022989"/>
    </source>
</evidence>
<reference evidence="7 8" key="1">
    <citation type="submission" date="2024-02" db="EMBL/GenBank/DDBJ databases">
        <title>De novo assembly and annotation of 12 fungi associated with fruit tree decline syndrome in Ontario, Canada.</title>
        <authorList>
            <person name="Sulman M."/>
            <person name="Ellouze W."/>
            <person name="Ilyukhin E."/>
        </authorList>
    </citation>
    <scope>NUCLEOTIDE SEQUENCE [LARGE SCALE GENOMIC DNA]</scope>
    <source>
        <strain evidence="7 8">M1-105</strain>
    </source>
</reference>
<evidence type="ECO:0000256" key="6">
    <source>
        <dbReference type="SAM" id="Phobius"/>
    </source>
</evidence>
<gene>
    <name evidence="7" type="primary">VMA21</name>
    <name evidence="7" type="ORF">SLS56_006160</name>
</gene>
<keyword evidence="5" id="KW-0968">Cytoplasmic vesicle</keyword>